<reference evidence="3" key="1">
    <citation type="journal article" date="2019" name="Genome Biol. Evol.">
        <title>The Rhododendron genome and chromosomal organization provide insight into shared whole-genome duplications across the heath family (Ericaceae).</title>
        <authorList>
            <person name="Soza V.L."/>
            <person name="Lindsley D."/>
            <person name="Waalkes A."/>
            <person name="Ramage E."/>
            <person name="Patwardhan R.P."/>
            <person name="Burton J.N."/>
            <person name="Adey A."/>
            <person name="Kumar A."/>
            <person name="Qiu R."/>
            <person name="Shendure J."/>
            <person name="Hall B."/>
        </authorList>
    </citation>
    <scope>NUCLEOTIDE SEQUENCE</scope>
    <source>
        <strain evidence="3">RSF 1966-606</strain>
    </source>
</reference>
<dbReference type="InterPro" id="IPR014756">
    <property type="entry name" value="Ig_E-set"/>
</dbReference>
<dbReference type="OrthoDB" id="531008at2759"/>
<comment type="caution">
    <text evidence="3">The sequence shown here is derived from an EMBL/GenBank/DDBJ whole genome shotgun (WGS) entry which is preliminary data.</text>
</comment>
<feature type="region of interest" description="Disordered" evidence="2">
    <location>
        <begin position="70"/>
        <end position="93"/>
    </location>
</feature>
<dbReference type="CDD" id="cd02859">
    <property type="entry name" value="E_set_AMPKbeta_like_N"/>
    <property type="match status" value="1"/>
</dbReference>
<proteinExistence type="predicted"/>
<dbReference type="AlphaFoldDB" id="A0A6A4KFJ1"/>
<accession>A0A6A4KFJ1</accession>
<name>A0A6A4KFJ1_9ERIC</name>
<dbReference type="SUPFAM" id="SSF81296">
    <property type="entry name" value="E set domains"/>
    <property type="match status" value="1"/>
</dbReference>
<feature type="non-terminal residue" evidence="3">
    <location>
        <position position="1"/>
    </location>
</feature>
<dbReference type="PANTHER" id="PTHR47342:SF1">
    <property type="entry name" value="PROTEIN PTST, CHLOROPLASTIC"/>
    <property type="match status" value="1"/>
</dbReference>
<feature type="coiled-coil region" evidence="1">
    <location>
        <begin position="195"/>
        <end position="222"/>
    </location>
</feature>
<dbReference type="InterPro" id="IPR013783">
    <property type="entry name" value="Ig-like_fold"/>
</dbReference>
<protein>
    <submittedName>
        <fullName evidence="3">Uncharacterized protein</fullName>
    </submittedName>
</protein>
<evidence type="ECO:0000313" key="3">
    <source>
        <dbReference type="EMBL" id="KAE9445100.1"/>
    </source>
</evidence>
<dbReference type="PANTHER" id="PTHR47342">
    <property type="entry name" value="PROTEIN PTST, CHLOROPLASTIC"/>
    <property type="match status" value="1"/>
</dbReference>
<feature type="compositionally biased region" description="Low complexity" evidence="2">
    <location>
        <begin position="74"/>
        <end position="83"/>
    </location>
</feature>
<organism evidence="3">
    <name type="scientific">Rhododendron williamsianum</name>
    <dbReference type="NCBI Taxonomy" id="262921"/>
    <lineage>
        <taxon>Eukaryota</taxon>
        <taxon>Viridiplantae</taxon>
        <taxon>Streptophyta</taxon>
        <taxon>Embryophyta</taxon>
        <taxon>Tracheophyta</taxon>
        <taxon>Spermatophyta</taxon>
        <taxon>Magnoliopsida</taxon>
        <taxon>eudicotyledons</taxon>
        <taxon>Gunneridae</taxon>
        <taxon>Pentapetalae</taxon>
        <taxon>asterids</taxon>
        <taxon>Ericales</taxon>
        <taxon>Ericaceae</taxon>
        <taxon>Ericoideae</taxon>
        <taxon>Rhodoreae</taxon>
        <taxon>Rhododendron</taxon>
    </lineage>
</organism>
<dbReference type="EMBL" id="QEFC01004521">
    <property type="protein sequence ID" value="KAE9445100.1"/>
    <property type="molecule type" value="Genomic_DNA"/>
</dbReference>
<dbReference type="Gene3D" id="2.60.40.10">
    <property type="entry name" value="Immunoglobulins"/>
    <property type="match status" value="1"/>
</dbReference>
<evidence type="ECO:0000256" key="1">
    <source>
        <dbReference type="SAM" id="Coils"/>
    </source>
</evidence>
<sequence length="379" mass="43412">YCPDNHLLLFPWQLRKLKLERIRHFQCDVAPWRLRMESKMLIYPKLASTGRNFKHSIFWRTFAMPLSLEKESSSPEPENYSSNDAPKTSSEELLENPLSSDEVSFKIHLLLMLFYILRPILDSGHLNDEKVCCLMLDPNLESEPFDEEITLQVQARAIILSPMYLYIVRLGYGSGELANRESLSQLKALLADSERAKLIKKLSEANQQNRFLKRQLNIKEGALANFKTELAVSELEIQALVALAEEITKYGIPAGSRKINGKYIQSYLLSRLKGLVSFDYFSMIDLSIIFFCQAVDDKLKEHTKGVEAAQSKQVHLFWCGMAESVQVMGTFDGWSQGEHLSPEYTGSYTKFSTMLMLRPGRYRSNDSPSSLFFCLLFVN</sequence>
<keyword evidence="1" id="KW-0175">Coiled coil</keyword>
<gene>
    <name evidence="3" type="ORF">C3L33_23000</name>
</gene>
<evidence type="ECO:0000256" key="2">
    <source>
        <dbReference type="SAM" id="MobiDB-lite"/>
    </source>
</evidence>